<protein>
    <submittedName>
        <fullName evidence="2">Uncharacterized protein LOC116304144</fullName>
    </submittedName>
</protein>
<proteinExistence type="predicted"/>
<dbReference type="InterPro" id="IPR015943">
    <property type="entry name" value="WD40/YVTN_repeat-like_dom_sf"/>
</dbReference>
<dbReference type="InterPro" id="IPR036322">
    <property type="entry name" value="WD40_repeat_dom_sf"/>
</dbReference>
<organism evidence="1 2">
    <name type="scientific">Actinia tenebrosa</name>
    <name type="common">Australian red waratah sea anemone</name>
    <dbReference type="NCBI Taxonomy" id="6105"/>
    <lineage>
        <taxon>Eukaryota</taxon>
        <taxon>Metazoa</taxon>
        <taxon>Cnidaria</taxon>
        <taxon>Anthozoa</taxon>
        <taxon>Hexacorallia</taxon>
        <taxon>Actiniaria</taxon>
        <taxon>Actiniidae</taxon>
        <taxon>Actinia</taxon>
    </lineage>
</organism>
<evidence type="ECO:0000313" key="2">
    <source>
        <dbReference type="RefSeq" id="XP_031569671.1"/>
    </source>
</evidence>
<name>A0A6P8IRA8_ACTTE</name>
<dbReference type="RefSeq" id="XP_031569671.1">
    <property type="nucleotide sequence ID" value="XM_031713811.1"/>
</dbReference>
<dbReference type="OrthoDB" id="199838at2759"/>
<reference evidence="2" key="1">
    <citation type="submission" date="2025-08" db="UniProtKB">
        <authorList>
            <consortium name="RefSeq"/>
        </authorList>
    </citation>
    <scope>IDENTIFICATION</scope>
    <source>
        <tissue evidence="2">Tentacle</tissue>
    </source>
</reference>
<dbReference type="Proteomes" id="UP000515163">
    <property type="component" value="Unplaced"/>
</dbReference>
<dbReference type="Gene3D" id="2.130.10.10">
    <property type="entry name" value="YVTN repeat-like/Quinoprotein amine dehydrogenase"/>
    <property type="match status" value="1"/>
</dbReference>
<sequence length="908" mass="103297">MESSNYEDQLMNISAFIKTSQERYEREKKEREDRFRTLHQKRQSILVDRSVILSRLNSTVKKVRDKIPLYETKVRVVRDENAVRRRIRAQPYRGELGIGSYEAWQLEDFYFIRDFVQSWIDEILDYVVCQPFTSNRDGFTESVNEMQEQLELEQSEMCYASAMQATQEDILNEVCKDLAGEAVSVSLAIHYQAQQTVGNMILKGILPTEGQIEENMESLLSYTYIQMKKDRNKQHKVWHHTQNLVYVSDEGTEIPESEEDAFDGNVLSLEEIVPYNKIPDHKFSENFLTYRDSELQFWSGFSDPIFSILPLPKRYKGIYCTALSSDHSLLAVAAAQGDLAVWDLSIYPPRVLKGCRGKFTVISMEWSLDSTQILTLDKLGTIQIWSMLNANSSIFDVKGFEPVEENLGFKTTELKSIISLEPQDLLFTEGNLVSMNEHVVKPTTVAFHPTFSFLGRQESIMVGLADGNILKLNLGRSSVGQGVQNKVGEGINAELFQAHKHPIQLISFVNNDSPMITFDAQAYIHLWEKKDESLSGFGWHTPIASFRLDSTEKTYEPVEGSTEKVEFVDTVKGTGKIKELNRSDMIEKRKETQTFINSLYLGRPWKTKDVGENKINHLYSPRNVPESGATFHSVTYYKDTKLLSRYTTLLYRPIRVDCTKILSCEMNFSGNKLVVALLFGDVPPKTPHVRFVTLEIPAMKVSPNVIEVALTEDEYRECKEIGSCGFDLTKVIDATGSEYIVTNVCGTIGGFSMTTGNLIMASGERDWTGCDLGKNQAIFSTARVKVASQASVLCALFYAPKQNMAILLHLRDKNTKIVRQQVWQDWQRLKGAKEIPVQQTWQKKQWTFDGEFAFHLEYTMESLVLELADAAVWESEGIEHKIKSGSQGLKNRVLPFVRHLPSGGNDSD</sequence>
<gene>
    <name evidence="2" type="primary">LOC116304144</name>
</gene>
<dbReference type="AlphaFoldDB" id="A0A6P8IRA8"/>
<keyword evidence="1" id="KW-1185">Reference proteome</keyword>
<dbReference type="InParanoid" id="A0A6P8IRA8"/>
<dbReference type="SUPFAM" id="SSF50978">
    <property type="entry name" value="WD40 repeat-like"/>
    <property type="match status" value="1"/>
</dbReference>
<dbReference type="KEGG" id="aten:116304144"/>
<accession>A0A6P8IRA8</accession>
<evidence type="ECO:0000313" key="1">
    <source>
        <dbReference type="Proteomes" id="UP000515163"/>
    </source>
</evidence>
<dbReference type="GeneID" id="116304144"/>